<dbReference type="PROSITE" id="PS50931">
    <property type="entry name" value="HTH_LYSR"/>
    <property type="match status" value="1"/>
</dbReference>
<evidence type="ECO:0000256" key="3">
    <source>
        <dbReference type="ARBA" id="ARBA00023125"/>
    </source>
</evidence>
<dbReference type="Pfam" id="PF03466">
    <property type="entry name" value="LysR_substrate"/>
    <property type="match status" value="1"/>
</dbReference>
<organism evidence="6 7">
    <name type="scientific">Brucella intermedia</name>
    <dbReference type="NCBI Taxonomy" id="94625"/>
    <lineage>
        <taxon>Bacteria</taxon>
        <taxon>Pseudomonadati</taxon>
        <taxon>Pseudomonadota</taxon>
        <taxon>Alphaproteobacteria</taxon>
        <taxon>Hyphomicrobiales</taxon>
        <taxon>Brucellaceae</taxon>
        <taxon>Brucella/Ochrobactrum group</taxon>
        <taxon>Brucella</taxon>
    </lineage>
</organism>
<dbReference type="GO" id="GO:0006351">
    <property type="term" value="P:DNA-templated transcription"/>
    <property type="evidence" value="ECO:0007669"/>
    <property type="project" value="TreeGrafter"/>
</dbReference>
<dbReference type="GO" id="GO:0003700">
    <property type="term" value="F:DNA-binding transcription factor activity"/>
    <property type="evidence" value="ECO:0007669"/>
    <property type="project" value="InterPro"/>
</dbReference>
<evidence type="ECO:0000256" key="4">
    <source>
        <dbReference type="ARBA" id="ARBA00023163"/>
    </source>
</evidence>
<reference evidence="6 7" key="1">
    <citation type="journal article" date="2020" name="Biotechnol. Biofuels">
        <title>New insights from the biogas microbiome by comprehensive genome-resolved metagenomics of nearly 1600 species originating from multiple anaerobic digesters.</title>
        <authorList>
            <person name="Campanaro S."/>
            <person name="Treu L."/>
            <person name="Rodriguez-R L.M."/>
            <person name="Kovalovszki A."/>
            <person name="Ziels R.M."/>
            <person name="Maus I."/>
            <person name="Zhu X."/>
            <person name="Kougias P.G."/>
            <person name="Basile A."/>
            <person name="Luo G."/>
            <person name="Schluter A."/>
            <person name="Konstantinidis K.T."/>
            <person name="Angelidaki I."/>
        </authorList>
    </citation>
    <scope>NUCLEOTIDE SEQUENCE [LARGE SCALE GENOMIC DNA]</scope>
    <source>
        <strain evidence="6">AS04akNAM_66</strain>
    </source>
</reference>
<dbReference type="Gene3D" id="1.10.10.10">
    <property type="entry name" value="Winged helix-like DNA-binding domain superfamily/Winged helix DNA-binding domain"/>
    <property type="match status" value="1"/>
</dbReference>
<dbReference type="Proteomes" id="UP000551563">
    <property type="component" value="Unassembled WGS sequence"/>
</dbReference>
<keyword evidence="3" id="KW-0238">DNA-binding</keyword>
<evidence type="ECO:0000256" key="1">
    <source>
        <dbReference type="ARBA" id="ARBA00009437"/>
    </source>
</evidence>
<keyword evidence="2" id="KW-0805">Transcription regulation</keyword>
<dbReference type="InterPro" id="IPR058163">
    <property type="entry name" value="LysR-type_TF_proteobact-type"/>
</dbReference>
<dbReference type="SUPFAM" id="SSF53850">
    <property type="entry name" value="Periplasmic binding protein-like II"/>
    <property type="match status" value="1"/>
</dbReference>
<comment type="caution">
    <text evidence="6">The sequence shown here is derived from an EMBL/GenBank/DDBJ whole genome shotgun (WGS) entry which is preliminary data.</text>
</comment>
<dbReference type="InterPro" id="IPR000847">
    <property type="entry name" value="LysR_HTH_N"/>
</dbReference>
<dbReference type="PRINTS" id="PR00039">
    <property type="entry name" value="HTHLYSR"/>
</dbReference>
<proteinExistence type="inferred from homology"/>
<dbReference type="AlphaFoldDB" id="A0A7V6PBZ4"/>
<keyword evidence="4" id="KW-0804">Transcription</keyword>
<feature type="domain" description="HTH lysR-type" evidence="5">
    <location>
        <begin position="8"/>
        <end position="65"/>
    </location>
</feature>
<dbReference type="Pfam" id="PF00126">
    <property type="entry name" value="HTH_1"/>
    <property type="match status" value="1"/>
</dbReference>
<dbReference type="InterPro" id="IPR036390">
    <property type="entry name" value="WH_DNA-bd_sf"/>
</dbReference>
<accession>A0A7V6PBZ4</accession>
<gene>
    <name evidence="6" type="ORF">GXX48_10025</name>
</gene>
<dbReference type="PANTHER" id="PTHR30537:SF5">
    <property type="entry name" value="HTH-TYPE TRANSCRIPTIONAL ACTIVATOR TTDR-RELATED"/>
    <property type="match status" value="1"/>
</dbReference>
<dbReference type="PANTHER" id="PTHR30537">
    <property type="entry name" value="HTH-TYPE TRANSCRIPTIONAL REGULATOR"/>
    <property type="match status" value="1"/>
</dbReference>
<dbReference type="EMBL" id="DUMN01000299">
    <property type="protein sequence ID" value="HHV67963.1"/>
    <property type="molecule type" value="Genomic_DNA"/>
</dbReference>
<dbReference type="SUPFAM" id="SSF46785">
    <property type="entry name" value="Winged helix' DNA-binding domain"/>
    <property type="match status" value="1"/>
</dbReference>
<evidence type="ECO:0000313" key="7">
    <source>
        <dbReference type="Proteomes" id="UP000551563"/>
    </source>
</evidence>
<evidence type="ECO:0000313" key="6">
    <source>
        <dbReference type="EMBL" id="HHV67963.1"/>
    </source>
</evidence>
<evidence type="ECO:0000259" key="5">
    <source>
        <dbReference type="PROSITE" id="PS50931"/>
    </source>
</evidence>
<evidence type="ECO:0000256" key="2">
    <source>
        <dbReference type="ARBA" id="ARBA00023015"/>
    </source>
</evidence>
<comment type="similarity">
    <text evidence="1">Belongs to the LysR transcriptional regulatory family.</text>
</comment>
<dbReference type="InterPro" id="IPR036388">
    <property type="entry name" value="WH-like_DNA-bd_sf"/>
</dbReference>
<protein>
    <submittedName>
        <fullName evidence="6">LysR family transcriptional regulator</fullName>
    </submittedName>
</protein>
<dbReference type="InterPro" id="IPR005119">
    <property type="entry name" value="LysR_subst-bd"/>
</dbReference>
<name>A0A7V6PBZ4_9HYPH</name>
<dbReference type="GO" id="GO:0043565">
    <property type="term" value="F:sequence-specific DNA binding"/>
    <property type="evidence" value="ECO:0007669"/>
    <property type="project" value="TreeGrafter"/>
</dbReference>
<sequence length="301" mass="33932">MTKKRLLPPLRALQVFETAGRCLNLTLAAAELLVSEPAVSQQIRSLEAFFGKALCVRLPRGIKLTAEGEELLRVATKCLDELNEVAVGIRRDPQRKEIRLQVTSHFSTRWLAPRLKNLNLARGRIKLSLAEYSGSLSRLEAGVDIAVFWGNKPPSNSVVEELFTVNYVPMCSDELLRAMPNSNVDEIIPQLPLLTHTDSISWEDWCERFDVRPGQLSTALDFDNYDMLVEATARGNGMSLLMYPMFVEHFCDGRLVAPFGTEMAYPLSANIAYRSGALDRPEVLEVKNWLMREAKKWSADY</sequence>
<dbReference type="Gene3D" id="3.40.190.10">
    <property type="entry name" value="Periplasmic binding protein-like II"/>
    <property type="match status" value="2"/>
</dbReference>